<feature type="region of interest" description="Disordered" evidence="4">
    <location>
        <begin position="249"/>
        <end position="296"/>
    </location>
</feature>
<evidence type="ECO:0000313" key="5">
    <source>
        <dbReference type="EMBL" id="SVE73239.1"/>
    </source>
</evidence>
<comment type="subcellular location">
    <subcellularLocation>
        <location evidence="1">Nucleus</location>
    </subcellularLocation>
</comment>
<dbReference type="GO" id="GO:0000398">
    <property type="term" value="P:mRNA splicing, via spliceosome"/>
    <property type="evidence" value="ECO:0007669"/>
    <property type="project" value="TreeGrafter"/>
</dbReference>
<reference evidence="5" key="1">
    <citation type="submission" date="2018-08" db="EMBL/GenBank/DDBJ databases">
        <authorList>
            <person name="Cornetti L."/>
        </authorList>
    </citation>
    <scope>NUCLEOTIDE SEQUENCE</scope>
    <source>
        <strain evidence="5">OM-SAIQ-clone2</strain>
    </source>
</reference>
<evidence type="ECO:0000256" key="4">
    <source>
        <dbReference type="SAM" id="MobiDB-lite"/>
    </source>
</evidence>
<sequence>MADSDGTSVVQTFKFKKPSRKPLRQRIEVEEEEGNNADGNEDLDILAKVEETKELQKLRERPHGISAVALAIGKKITIEEEVTVNDPFKVATGGMADMKAVKTGKPSSSVDDAYETGIGTQFSVETNTRDEDAEMMKYIEEQLAKRKGQMKEEEDKSNKYLTPEEIAFSSVPEYLRMKSTAQSEEMLSNQMLSGIPEVDLGIEAKIKNIEATEEAKQKLLQERLRKKDGPSMFVPTNMAVNFVQHNRFNIEESGPPRKKRADAAAAAKPAASVPIELPKRPENAGGKKEHDKASDDFYFEKFRRQFRR</sequence>
<accession>A0A4Y7M0L2</accession>
<evidence type="ECO:0000256" key="3">
    <source>
        <dbReference type="ARBA" id="ARBA00023242"/>
    </source>
</evidence>
<dbReference type="InterPro" id="IPR010756">
    <property type="entry name" value="Tls1-like"/>
</dbReference>
<dbReference type="PANTHER" id="PTHR13486">
    <property type="entry name" value="TELOMERE LENGTH AND SILENCING PROTEIN 1 TLS1 FAMILY MEMBER"/>
    <property type="match status" value="1"/>
</dbReference>
<evidence type="ECO:0000256" key="2">
    <source>
        <dbReference type="ARBA" id="ARBA00007643"/>
    </source>
</evidence>
<feature type="compositionally biased region" description="Basic and acidic residues" evidence="4">
    <location>
        <begin position="277"/>
        <end position="296"/>
    </location>
</feature>
<protein>
    <submittedName>
        <fullName evidence="5">EOG090X0F7F</fullName>
    </submittedName>
</protein>
<evidence type="ECO:0000256" key="1">
    <source>
        <dbReference type="ARBA" id="ARBA00004123"/>
    </source>
</evidence>
<comment type="similarity">
    <text evidence="2">Belongs to the TLS1 family.</text>
</comment>
<feature type="compositionally biased region" description="Acidic residues" evidence="4">
    <location>
        <begin position="29"/>
        <end position="40"/>
    </location>
</feature>
<dbReference type="EMBL" id="LR003620">
    <property type="protein sequence ID" value="SVE73239.1"/>
    <property type="molecule type" value="mRNA"/>
</dbReference>
<proteinExistence type="evidence at transcript level"/>
<gene>
    <name evidence="5" type="primary">EOG090X0F7F</name>
</gene>
<dbReference type="Pfam" id="PF07052">
    <property type="entry name" value="Hep_59"/>
    <property type="match status" value="1"/>
</dbReference>
<name>A0A4Y7M0L2_9CRUS</name>
<organism evidence="5">
    <name type="scientific">Ceriodaphnia reticulata</name>
    <dbReference type="NCBI Taxonomy" id="302197"/>
    <lineage>
        <taxon>Eukaryota</taxon>
        <taxon>Metazoa</taxon>
        <taxon>Ecdysozoa</taxon>
        <taxon>Arthropoda</taxon>
        <taxon>Crustacea</taxon>
        <taxon>Branchiopoda</taxon>
        <taxon>Diplostraca</taxon>
        <taxon>Cladocera</taxon>
        <taxon>Anomopoda</taxon>
        <taxon>Daphniidae</taxon>
        <taxon>Ceriodaphnia</taxon>
    </lineage>
</organism>
<feature type="region of interest" description="Disordered" evidence="4">
    <location>
        <begin position="16"/>
        <end position="40"/>
    </location>
</feature>
<dbReference type="GO" id="GO:0005681">
    <property type="term" value="C:spliceosomal complex"/>
    <property type="evidence" value="ECO:0007669"/>
    <property type="project" value="TreeGrafter"/>
</dbReference>
<keyword evidence="3" id="KW-0539">Nucleus</keyword>
<dbReference type="PANTHER" id="PTHR13486:SF2">
    <property type="entry name" value="SPLICING FACTOR C9ORF78"/>
    <property type="match status" value="1"/>
</dbReference>
<dbReference type="AlphaFoldDB" id="A0A4Y7M0L2"/>